<gene>
    <name evidence="2" type="ORF">BST42_09290</name>
</gene>
<dbReference type="Gene3D" id="3.30.450.20">
    <property type="entry name" value="PAS domain"/>
    <property type="match status" value="1"/>
</dbReference>
<dbReference type="OrthoDB" id="23692at2"/>
<dbReference type="CDD" id="cd01948">
    <property type="entry name" value="EAL"/>
    <property type="match status" value="1"/>
</dbReference>
<reference evidence="2 3" key="1">
    <citation type="submission" date="2016-12" db="EMBL/GenBank/DDBJ databases">
        <title>The new phylogeny of genus Mycobacterium.</title>
        <authorList>
            <person name="Tortoli E."/>
            <person name="Trovato A."/>
            <person name="Cirillo D.M."/>
        </authorList>
    </citation>
    <scope>NUCLEOTIDE SEQUENCE [LARGE SCALE GENOMIC DNA]</scope>
    <source>
        <strain evidence="2 3">DSM 44223</strain>
    </source>
</reference>
<accession>A0A1X0J092</accession>
<dbReference type="GO" id="GO:0071111">
    <property type="term" value="F:cyclic-guanylate-specific phosphodiesterase activity"/>
    <property type="evidence" value="ECO:0007669"/>
    <property type="project" value="InterPro"/>
</dbReference>
<dbReference type="SMART" id="SM00052">
    <property type="entry name" value="EAL"/>
    <property type="match status" value="1"/>
</dbReference>
<dbReference type="Proteomes" id="UP000192534">
    <property type="component" value="Unassembled WGS sequence"/>
</dbReference>
<protein>
    <recommendedName>
        <fullName evidence="1">EAL domain-containing protein</fullName>
    </recommendedName>
</protein>
<evidence type="ECO:0000313" key="3">
    <source>
        <dbReference type="Proteomes" id="UP000192534"/>
    </source>
</evidence>
<dbReference type="InterPro" id="IPR050706">
    <property type="entry name" value="Cyclic-di-GMP_PDE-like"/>
</dbReference>
<feature type="domain" description="EAL" evidence="1">
    <location>
        <begin position="4"/>
        <end position="254"/>
    </location>
</feature>
<keyword evidence="3" id="KW-1185">Reference proteome</keyword>
<dbReference type="InterPro" id="IPR035919">
    <property type="entry name" value="EAL_sf"/>
</dbReference>
<dbReference type="PROSITE" id="PS50883">
    <property type="entry name" value="EAL"/>
    <property type="match status" value="1"/>
</dbReference>
<sequence>MIGEKDMARALAEALRADAVEPYFQPIVALDDGRILGLEVLARWEHPEWGRVSPARFIPVADRFGLLDQLLDTLLRRAFAAAQQWPPSIFLGFNVSPAQLHDPDLPRRIAAAAQDLSFPLGRVHIEVTEAGVIHDLAQSKRTLEQLVNLGCMIAMDDFGTGYSSLTWLSALPFSKLKIDTSFVTAMTEHRQSRKIVAAVISLGHSLGLAVVAEGVENSSQADMLREMGGRLAQGYLFGRPTSAEQVLQLWGEDAAPRTASASASLALELERVAREHRDLTNPDAPATAFMDVAGSVVACNRAFEQLLAVDSAARAAIGHHIWELMAITPEAFAEVRATDLLGQPFPAIETTTPAGSPAGALLRSVRDDTGELLGYQLTVDDSPGRLTPDTLGSP</sequence>
<dbReference type="PANTHER" id="PTHR33121">
    <property type="entry name" value="CYCLIC DI-GMP PHOSPHODIESTERASE PDEF"/>
    <property type="match status" value="1"/>
</dbReference>
<name>A0A1X0J092_MYCRH</name>
<dbReference type="RefSeq" id="WP_133057437.1">
    <property type="nucleotide sequence ID" value="NZ_JACKUO010000022.1"/>
</dbReference>
<dbReference type="PANTHER" id="PTHR33121:SF70">
    <property type="entry name" value="SIGNALING PROTEIN YKOW"/>
    <property type="match status" value="1"/>
</dbReference>
<dbReference type="EMBL" id="MVIH01000003">
    <property type="protein sequence ID" value="ORB54962.1"/>
    <property type="molecule type" value="Genomic_DNA"/>
</dbReference>
<dbReference type="Gene3D" id="3.20.20.450">
    <property type="entry name" value="EAL domain"/>
    <property type="match status" value="1"/>
</dbReference>
<dbReference type="InterPro" id="IPR001633">
    <property type="entry name" value="EAL_dom"/>
</dbReference>
<comment type="caution">
    <text evidence="2">The sequence shown here is derived from an EMBL/GenBank/DDBJ whole genome shotgun (WGS) entry which is preliminary data.</text>
</comment>
<proteinExistence type="predicted"/>
<dbReference type="Pfam" id="PF00563">
    <property type="entry name" value="EAL"/>
    <property type="match status" value="1"/>
</dbReference>
<organism evidence="2 3">
    <name type="scientific">Mycolicibacterium rhodesiae</name>
    <name type="common">Mycobacterium rhodesiae</name>
    <dbReference type="NCBI Taxonomy" id="36814"/>
    <lineage>
        <taxon>Bacteria</taxon>
        <taxon>Bacillati</taxon>
        <taxon>Actinomycetota</taxon>
        <taxon>Actinomycetes</taxon>
        <taxon>Mycobacteriales</taxon>
        <taxon>Mycobacteriaceae</taxon>
        <taxon>Mycolicibacterium</taxon>
    </lineage>
</organism>
<dbReference type="AlphaFoldDB" id="A0A1X0J092"/>
<evidence type="ECO:0000259" key="1">
    <source>
        <dbReference type="PROSITE" id="PS50883"/>
    </source>
</evidence>
<evidence type="ECO:0000313" key="2">
    <source>
        <dbReference type="EMBL" id="ORB54962.1"/>
    </source>
</evidence>
<dbReference type="SUPFAM" id="SSF141868">
    <property type="entry name" value="EAL domain-like"/>
    <property type="match status" value="1"/>
</dbReference>